<dbReference type="EMBL" id="CAJVPV010002076">
    <property type="protein sequence ID" value="CAG8517020.1"/>
    <property type="molecule type" value="Genomic_DNA"/>
</dbReference>
<proteinExistence type="predicted"/>
<evidence type="ECO:0000313" key="2">
    <source>
        <dbReference type="Proteomes" id="UP000789342"/>
    </source>
</evidence>
<name>A0A9N9F8N2_9GLOM</name>
<dbReference type="AlphaFoldDB" id="A0A9N9F8N2"/>
<keyword evidence="2" id="KW-1185">Reference proteome</keyword>
<reference evidence="1" key="1">
    <citation type="submission" date="2021-06" db="EMBL/GenBank/DDBJ databases">
        <authorList>
            <person name="Kallberg Y."/>
            <person name="Tangrot J."/>
            <person name="Rosling A."/>
        </authorList>
    </citation>
    <scope>NUCLEOTIDE SEQUENCE</scope>
    <source>
        <strain evidence="1">CL551</strain>
    </source>
</reference>
<dbReference type="Proteomes" id="UP000789342">
    <property type="component" value="Unassembled WGS sequence"/>
</dbReference>
<feature type="non-terminal residue" evidence="1">
    <location>
        <position position="48"/>
    </location>
</feature>
<evidence type="ECO:0000313" key="1">
    <source>
        <dbReference type="EMBL" id="CAG8517020.1"/>
    </source>
</evidence>
<protein>
    <submittedName>
        <fullName evidence="1">6762_t:CDS:1</fullName>
    </submittedName>
</protein>
<accession>A0A9N9F8N2</accession>
<comment type="caution">
    <text evidence="1">The sequence shown here is derived from an EMBL/GenBank/DDBJ whole genome shotgun (WGS) entry which is preliminary data.</text>
</comment>
<gene>
    <name evidence="1" type="ORF">AMORRO_LOCUS4015</name>
</gene>
<organism evidence="1 2">
    <name type="scientific">Acaulospora morrowiae</name>
    <dbReference type="NCBI Taxonomy" id="94023"/>
    <lineage>
        <taxon>Eukaryota</taxon>
        <taxon>Fungi</taxon>
        <taxon>Fungi incertae sedis</taxon>
        <taxon>Mucoromycota</taxon>
        <taxon>Glomeromycotina</taxon>
        <taxon>Glomeromycetes</taxon>
        <taxon>Diversisporales</taxon>
        <taxon>Acaulosporaceae</taxon>
        <taxon>Acaulospora</taxon>
    </lineage>
</organism>
<sequence>MTISPGNLFDCATSPNLIRISLFMNVMEARGNFVPSIAQFLENSNKSP</sequence>